<comment type="subcellular location">
    <subcellularLocation>
        <location evidence="1">Nucleus</location>
    </subcellularLocation>
</comment>
<evidence type="ECO:0000256" key="9">
    <source>
        <dbReference type="ARBA" id="ARBA00049244"/>
    </source>
</evidence>
<evidence type="ECO:0000313" key="13">
    <source>
        <dbReference type="EMBL" id="KAF2665912.1"/>
    </source>
</evidence>
<dbReference type="PANTHER" id="PTHR10416:SF0">
    <property type="entry name" value="DNA POLYMERASE DELTA SUBUNIT 2"/>
    <property type="match status" value="1"/>
</dbReference>
<dbReference type="EC" id="2.7.7.7" evidence="3"/>
<dbReference type="EMBL" id="MU004239">
    <property type="protein sequence ID" value="KAF2665912.1"/>
    <property type="molecule type" value="Genomic_DNA"/>
</dbReference>
<dbReference type="PANTHER" id="PTHR10416">
    <property type="entry name" value="DNA POLYMERASE DELTA SUBUNIT 2"/>
    <property type="match status" value="1"/>
</dbReference>
<feature type="domain" description="DNA polymerase alpha/delta/epsilon subunit B" evidence="11">
    <location>
        <begin position="218"/>
        <end position="444"/>
    </location>
</feature>
<evidence type="ECO:0000256" key="2">
    <source>
        <dbReference type="ARBA" id="ARBA00006035"/>
    </source>
</evidence>
<evidence type="ECO:0000256" key="7">
    <source>
        <dbReference type="ARBA" id="ARBA00022932"/>
    </source>
</evidence>
<evidence type="ECO:0000256" key="5">
    <source>
        <dbReference type="ARBA" id="ARBA00022695"/>
    </source>
</evidence>
<evidence type="ECO:0000256" key="1">
    <source>
        <dbReference type="ARBA" id="ARBA00004123"/>
    </source>
</evidence>
<dbReference type="InterPro" id="IPR024826">
    <property type="entry name" value="DNA_pol_delta/II_ssu"/>
</dbReference>
<keyword evidence="6" id="KW-0235">DNA replication</keyword>
<evidence type="ECO:0000256" key="3">
    <source>
        <dbReference type="ARBA" id="ARBA00012417"/>
    </source>
</evidence>
<sequence>MATVDQYMRAPQPAQIPTVSRPESTYHSLTTFNLPTGGDRKYSTQFADLYFARLALLKRHVEATVHAAWKDFDLDGERATAVERVLDVRQGELSWVIGTIFMDMKLKPNILDDIIKEAFIIAPPPRETYRNGDKGDRIVIEDESGRLPITGKFLHEFLLCTGCIVGILGTENKNGEFEVIDIKPADLPAQPPRWNLHNLSLKEAGEKPIKAKKAKGKIAIVSGLAMDGHFSDVLLLDMLQEYLLGETGGAQESSQISRLIIAGNSFADMAPIPTREVMMKNGSKSFSAEPNTWNADPTEEVDDFLASLLPTLPITLLPGVSDPTSVSMPQPALHSAMFSKSRLFIRHPTEPENALSWFDSVSNPWDGEIDGWKVLATGGQPVNDMNKYVNGGNRLDMMESILRWRNVAPTAPDTLWTYPYDTDDPFVLRECPHLYIVGDQPQFQTRTITGPSGQSVRLVAVPSFRKTGTLVLVDGETLEVSTVQFAIASEHKKQRNAQRSVSAQNTPKRKPRPKPNTPKNMPKRNGATKRV</sequence>
<dbReference type="GO" id="GO:0003677">
    <property type="term" value="F:DNA binding"/>
    <property type="evidence" value="ECO:0007669"/>
    <property type="project" value="InterPro"/>
</dbReference>
<dbReference type="GO" id="GO:0043625">
    <property type="term" value="C:delta DNA polymerase complex"/>
    <property type="evidence" value="ECO:0007669"/>
    <property type="project" value="TreeGrafter"/>
</dbReference>
<dbReference type="Proteomes" id="UP000799302">
    <property type="component" value="Unassembled WGS sequence"/>
</dbReference>
<dbReference type="GO" id="GO:0003887">
    <property type="term" value="F:DNA-directed DNA polymerase activity"/>
    <property type="evidence" value="ECO:0007669"/>
    <property type="project" value="UniProtKB-KW"/>
</dbReference>
<dbReference type="Pfam" id="PF04042">
    <property type="entry name" value="DNA_pol_E_B"/>
    <property type="match status" value="1"/>
</dbReference>
<gene>
    <name evidence="13" type="ORF">BT63DRAFT_427704</name>
</gene>
<dbReference type="Gene3D" id="2.40.50.430">
    <property type="match status" value="1"/>
</dbReference>
<feature type="region of interest" description="Disordered" evidence="10">
    <location>
        <begin position="490"/>
        <end position="531"/>
    </location>
</feature>
<dbReference type="Gene3D" id="3.60.21.50">
    <property type="match status" value="1"/>
</dbReference>
<dbReference type="FunFam" id="2.40.50.430:FF:000002">
    <property type="entry name" value="DNA polymerase delta subunit"/>
    <property type="match status" value="1"/>
</dbReference>
<keyword evidence="5" id="KW-0548">Nucleotidyltransferase</keyword>
<dbReference type="InterPro" id="IPR007185">
    <property type="entry name" value="DNA_pol_a/d/e_bsu"/>
</dbReference>
<evidence type="ECO:0000256" key="8">
    <source>
        <dbReference type="ARBA" id="ARBA00023242"/>
    </source>
</evidence>
<dbReference type="Pfam" id="PF18018">
    <property type="entry name" value="DNA_pol_D_N"/>
    <property type="match status" value="1"/>
</dbReference>
<evidence type="ECO:0000259" key="11">
    <source>
        <dbReference type="Pfam" id="PF04042"/>
    </source>
</evidence>
<keyword evidence="7" id="KW-0239">DNA-directed DNA polymerase</keyword>
<evidence type="ECO:0000256" key="10">
    <source>
        <dbReference type="SAM" id="MobiDB-lite"/>
    </source>
</evidence>
<reference evidence="13" key="1">
    <citation type="journal article" date="2020" name="Stud. Mycol.">
        <title>101 Dothideomycetes genomes: a test case for predicting lifestyles and emergence of pathogens.</title>
        <authorList>
            <person name="Haridas S."/>
            <person name="Albert R."/>
            <person name="Binder M."/>
            <person name="Bloem J."/>
            <person name="Labutti K."/>
            <person name="Salamov A."/>
            <person name="Andreopoulos B."/>
            <person name="Baker S."/>
            <person name="Barry K."/>
            <person name="Bills G."/>
            <person name="Bluhm B."/>
            <person name="Cannon C."/>
            <person name="Castanera R."/>
            <person name="Culley D."/>
            <person name="Daum C."/>
            <person name="Ezra D."/>
            <person name="Gonzalez J."/>
            <person name="Henrissat B."/>
            <person name="Kuo A."/>
            <person name="Liang C."/>
            <person name="Lipzen A."/>
            <person name="Lutzoni F."/>
            <person name="Magnuson J."/>
            <person name="Mondo S."/>
            <person name="Nolan M."/>
            <person name="Ohm R."/>
            <person name="Pangilinan J."/>
            <person name="Park H.-J."/>
            <person name="Ramirez L."/>
            <person name="Alfaro M."/>
            <person name="Sun H."/>
            <person name="Tritt A."/>
            <person name="Yoshinaga Y."/>
            <person name="Zwiers L.-H."/>
            <person name="Turgeon B."/>
            <person name="Goodwin S."/>
            <person name="Spatafora J."/>
            <person name="Crous P."/>
            <person name="Grigoriev I."/>
        </authorList>
    </citation>
    <scope>NUCLEOTIDE SEQUENCE</scope>
    <source>
        <strain evidence="13">CBS 115976</strain>
    </source>
</reference>
<dbReference type="InterPro" id="IPR040663">
    <property type="entry name" value="DNA_pol_D_N"/>
</dbReference>
<proteinExistence type="inferred from homology"/>
<feature type="region of interest" description="Disordered" evidence="10">
    <location>
        <begin position="1"/>
        <end position="20"/>
    </location>
</feature>
<keyword evidence="8" id="KW-0539">Nucleus</keyword>
<comment type="similarity">
    <text evidence="2">Belongs to the DNA polymerase delta/II small subunit family.</text>
</comment>
<dbReference type="AlphaFoldDB" id="A0A6A6U1C7"/>
<protein>
    <recommendedName>
        <fullName evidence="3">DNA-directed DNA polymerase</fullName>
        <ecNumber evidence="3">2.7.7.7</ecNumber>
    </recommendedName>
</protein>
<comment type="catalytic activity">
    <reaction evidence="9">
        <text>DNA(n) + a 2'-deoxyribonucleoside 5'-triphosphate = DNA(n+1) + diphosphate</text>
        <dbReference type="Rhea" id="RHEA:22508"/>
        <dbReference type="Rhea" id="RHEA-COMP:17339"/>
        <dbReference type="Rhea" id="RHEA-COMP:17340"/>
        <dbReference type="ChEBI" id="CHEBI:33019"/>
        <dbReference type="ChEBI" id="CHEBI:61560"/>
        <dbReference type="ChEBI" id="CHEBI:173112"/>
        <dbReference type="EC" id="2.7.7.7"/>
    </reaction>
</comment>
<accession>A0A6A6U1C7</accession>
<dbReference type="GO" id="GO:0006273">
    <property type="term" value="P:lagging strand elongation"/>
    <property type="evidence" value="ECO:0007669"/>
    <property type="project" value="UniProtKB-ARBA"/>
</dbReference>
<feature type="domain" description="DNA polymerase delta subunit OB-fold" evidence="12">
    <location>
        <begin position="45"/>
        <end position="182"/>
    </location>
</feature>
<organism evidence="13 14">
    <name type="scientific">Microthyrium microscopicum</name>
    <dbReference type="NCBI Taxonomy" id="703497"/>
    <lineage>
        <taxon>Eukaryota</taxon>
        <taxon>Fungi</taxon>
        <taxon>Dikarya</taxon>
        <taxon>Ascomycota</taxon>
        <taxon>Pezizomycotina</taxon>
        <taxon>Dothideomycetes</taxon>
        <taxon>Dothideomycetes incertae sedis</taxon>
        <taxon>Microthyriales</taxon>
        <taxon>Microthyriaceae</taxon>
        <taxon>Microthyrium</taxon>
    </lineage>
</organism>
<dbReference type="GO" id="GO:0006281">
    <property type="term" value="P:DNA repair"/>
    <property type="evidence" value="ECO:0007669"/>
    <property type="project" value="UniProtKB-ARBA"/>
</dbReference>
<evidence type="ECO:0000259" key="12">
    <source>
        <dbReference type="Pfam" id="PF18018"/>
    </source>
</evidence>
<dbReference type="OrthoDB" id="3763at2759"/>
<evidence type="ECO:0000256" key="6">
    <source>
        <dbReference type="ARBA" id="ARBA00022705"/>
    </source>
</evidence>
<name>A0A6A6U1C7_9PEZI</name>
<keyword evidence="4" id="KW-0808">Transferase</keyword>
<evidence type="ECO:0000313" key="14">
    <source>
        <dbReference type="Proteomes" id="UP000799302"/>
    </source>
</evidence>
<evidence type="ECO:0000256" key="4">
    <source>
        <dbReference type="ARBA" id="ARBA00022679"/>
    </source>
</evidence>
<keyword evidence="14" id="KW-1185">Reference proteome</keyword>